<dbReference type="EMBL" id="KZ613817">
    <property type="protein sequence ID" value="PMD59248.1"/>
    <property type="molecule type" value="Genomic_DNA"/>
</dbReference>
<feature type="domain" description="2EXR" evidence="2">
    <location>
        <begin position="106"/>
        <end position="186"/>
    </location>
</feature>
<sequence length="476" mass="54917">MEDDEDSQDGFNPKWTEEPHIEDGVYLPLDEDERSPHPKTIPRHILDIAQATYGRNFKIDPPSSPPPSPLAWIPRRHGGGFRFGRSEDNEYLEIPKEIEPPSLIEFHYFPGLPIELRHMIWRHCLPGPRLVELLYDEDMGACTSRSPLPICLWICSESRREAKLFYRLLFATDRAEATIYLDPHIDEVYLGIGNFHPRPRSLLDLFLTLDPKDIAQIENLAIDSDIANYHEIDEEAPPWGLWWTLAMTTTDEYVFTNLRTLTIHRNASHRSCNDSSYIGFHGDIILTEVESNPGEFQAWEMETSGCYWKRKAKVQPVPWKLPLDDSVTWEVPFSRLWMDLENHKYKTPEIALERVRFVSFGQGPDHWAGRLDFLAGKKYVQSTGCIYEGHKALNTLLHWREADRDQNGWYSYLTTQLSAPEFDPINVYLTQNPCDCAIGHVHKAGFYDEDDLDGVDLRKVLEVVSAENNGGRPPWG</sequence>
<gene>
    <name evidence="3" type="ORF">K444DRAFT_428322</name>
</gene>
<dbReference type="InParanoid" id="A0A2J6T8D4"/>
<evidence type="ECO:0000259" key="2">
    <source>
        <dbReference type="Pfam" id="PF20150"/>
    </source>
</evidence>
<organism evidence="3 4">
    <name type="scientific">Hyaloscypha bicolor E</name>
    <dbReference type="NCBI Taxonomy" id="1095630"/>
    <lineage>
        <taxon>Eukaryota</taxon>
        <taxon>Fungi</taxon>
        <taxon>Dikarya</taxon>
        <taxon>Ascomycota</taxon>
        <taxon>Pezizomycotina</taxon>
        <taxon>Leotiomycetes</taxon>
        <taxon>Helotiales</taxon>
        <taxon>Hyaloscyphaceae</taxon>
        <taxon>Hyaloscypha</taxon>
        <taxon>Hyaloscypha bicolor</taxon>
    </lineage>
</organism>
<feature type="region of interest" description="Disordered" evidence="1">
    <location>
        <begin position="1"/>
        <end position="41"/>
    </location>
</feature>
<dbReference type="AlphaFoldDB" id="A0A2J6T8D4"/>
<proteinExistence type="predicted"/>
<protein>
    <recommendedName>
        <fullName evidence="2">2EXR domain-containing protein</fullName>
    </recommendedName>
</protein>
<dbReference type="GeneID" id="36580829"/>
<dbReference type="RefSeq" id="XP_024736152.1">
    <property type="nucleotide sequence ID" value="XM_024872749.1"/>
</dbReference>
<keyword evidence="4" id="KW-1185">Reference proteome</keyword>
<dbReference type="OrthoDB" id="3437257at2759"/>
<evidence type="ECO:0000256" key="1">
    <source>
        <dbReference type="SAM" id="MobiDB-lite"/>
    </source>
</evidence>
<evidence type="ECO:0000313" key="3">
    <source>
        <dbReference type="EMBL" id="PMD59248.1"/>
    </source>
</evidence>
<dbReference type="PANTHER" id="PTHR35910">
    <property type="entry name" value="2EXR DOMAIN-CONTAINING PROTEIN"/>
    <property type="match status" value="1"/>
</dbReference>
<dbReference type="InterPro" id="IPR045518">
    <property type="entry name" value="2EXR"/>
</dbReference>
<dbReference type="Proteomes" id="UP000235371">
    <property type="component" value="Unassembled WGS sequence"/>
</dbReference>
<name>A0A2J6T8D4_9HELO</name>
<dbReference type="Pfam" id="PF20150">
    <property type="entry name" value="2EXR"/>
    <property type="match status" value="1"/>
</dbReference>
<evidence type="ECO:0000313" key="4">
    <source>
        <dbReference type="Proteomes" id="UP000235371"/>
    </source>
</evidence>
<dbReference type="PANTHER" id="PTHR35910:SF1">
    <property type="entry name" value="2EXR DOMAIN-CONTAINING PROTEIN"/>
    <property type="match status" value="1"/>
</dbReference>
<accession>A0A2J6T8D4</accession>
<reference evidence="3 4" key="1">
    <citation type="submission" date="2016-04" db="EMBL/GenBank/DDBJ databases">
        <title>A degradative enzymes factory behind the ericoid mycorrhizal symbiosis.</title>
        <authorList>
            <consortium name="DOE Joint Genome Institute"/>
            <person name="Martino E."/>
            <person name="Morin E."/>
            <person name="Grelet G."/>
            <person name="Kuo A."/>
            <person name="Kohler A."/>
            <person name="Daghino S."/>
            <person name="Barry K."/>
            <person name="Choi C."/>
            <person name="Cichocki N."/>
            <person name="Clum A."/>
            <person name="Copeland A."/>
            <person name="Hainaut M."/>
            <person name="Haridas S."/>
            <person name="Labutti K."/>
            <person name="Lindquist E."/>
            <person name="Lipzen A."/>
            <person name="Khouja H.-R."/>
            <person name="Murat C."/>
            <person name="Ohm R."/>
            <person name="Olson A."/>
            <person name="Spatafora J."/>
            <person name="Veneault-Fourrey C."/>
            <person name="Henrissat B."/>
            <person name="Grigoriev I."/>
            <person name="Martin F."/>
            <person name="Perotto S."/>
        </authorList>
    </citation>
    <scope>NUCLEOTIDE SEQUENCE [LARGE SCALE GENOMIC DNA]</scope>
    <source>
        <strain evidence="3 4">E</strain>
    </source>
</reference>